<organism evidence="1 2">
    <name type="scientific">Tessaracoccus flavescens</name>
    <dbReference type="NCBI Taxonomy" id="399497"/>
    <lineage>
        <taxon>Bacteria</taxon>
        <taxon>Bacillati</taxon>
        <taxon>Actinomycetota</taxon>
        <taxon>Actinomycetes</taxon>
        <taxon>Propionibacteriales</taxon>
        <taxon>Propionibacteriaceae</taxon>
        <taxon>Tessaracoccus</taxon>
    </lineage>
</organism>
<name>A0A921EL02_9ACTN</name>
<reference evidence="1" key="2">
    <citation type="submission" date="2021-09" db="EMBL/GenBank/DDBJ databases">
        <authorList>
            <person name="Gilroy R."/>
        </authorList>
    </citation>
    <scope>NUCLEOTIDE SEQUENCE</scope>
    <source>
        <strain evidence="1">ChiGjej3B3-7470</strain>
    </source>
</reference>
<protein>
    <submittedName>
        <fullName evidence="1">AAA family ATPase</fullName>
    </submittedName>
</protein>
<dbReference type="Gene3D" id="3.40.50.300">
    <property type="entry name" value="P-loop containing nucleotide triphosphate hydrolases"/>
    <property type="match status" value="1"/>
</dbReference>
<evidence type="ECO:0000313" key="1">
    <source>
        <dbReference type="EMBL" id="HJE50417.1"/>
    </source>
</evidence>
<proteinExistence type="predicted"/>
<evidence type="ECO:0000313" key="2">
    <source>
        <dbReference type="Proteomes" id="UP000712713"/>
    </source>
</evidence>
<accession>A0A921EL02</accession>
<gene>
    <name evidence="1" type="ORF">K8V15_00255</name>
</gene>
<dbReference type="InterPro" id="IPR027417">
    <property type="entry name" value="P-loop_NTPase"/>
</dbReference>
<dbReference type="EMBL" id="DYZF01000008">
    <property type="protein sequence ID" value="HJE50417.1"/>
    <property type="molecule type" value="Genomic_DNA"/>
</dbReference>
<sequence length="189" mass="21506">MLLLVFGPPAVGKMTVGRALAKTGRFRLFHNHMTLEPLIEVFGYGTPPFNILNSEFRNRILQEARAHGVDLVFSLVWALDSEDDRRIIEHYVDLFDGDVAFVELRADLDTRLTRNRTEERLLHKASKRDVEWSDGNVRELEEQWTMTSENGLLLAEDLLTRHPHLVLNTTDLSADDAAAQILAWLDASA</sequence>
<comment type="caution">
    <text evidence="1">The sequence shown here is derived from an EMBL/GenBank/DDBJ whole genome shotgun (WGS) entry which is preliminary data.</text>
</comment>
<dbReference type="Proteomes" id="UP000712713">
    <property type="component" value="Unassembled WGS sequence"/>
</dbReference>
<dbReference type="SUPFAM" id="SSF52540">
    <property type="entry name" value="P-loop containing nucleoside triphosphate hydrolases"/>
    <property type="match status" value="1"/>
</dbReference>
<dbReference type="AlphaFoldDB" id="A0A921EL02"/>
<reference evidence="1" key="1">
    <citation type="journal article" date="2021" name="PeerJ">
        <title>Extensive microbial diversity within the chicken gut microbiome revealed by metagenomics and culture.</title>
        <authorList>
            <person name="Gilroy R."/>
            <person name="Ravi A."/>
            <person name="Getino M."/>
            <person name="Pursley I."/>
            <person name="Horton D.L."/>
            <person name="Alikhan N.F."/>
            <person name="Baker D."/>
            <person name="Gharbi K."/>
            <person name="Hall N."/>
            <person name="Watson M."/>
            <person name="Adriaenssens E.M."/>
            <person name="Foster-Nyarko E."/>
            <person name="Jarju S."/>
            <person name="Secka A."/>
            <person name="Antonio M."/>
            <person name="Oren A."/>
            <person name="Chaudhuri R.R."/>
            <person name="La Ragione R."/>
            <person name="Hildebrand F."/>
            <person name="Pallen M.J."/>
        </authorList>
    </citation>
    <scope>NUCLEOTIDE SEQUENCE</scope>
    <source>
        <strain evidence="1">ChiGjej3B3-7470</strain>
    </source>
</reference>